<sequence>MRVLARTTPFRSVKALGQGRFEGVAWSLAHQPDISGDIILPSAIESAIERHTKARTRPDVLIEHDKGLLAGAIVDMHLTDRGLEVTGQVDMGSTIGRGAMEKMQSGELPCLSIGAEAMAEKYGSGHVFFDMKLEEVSLCLQGKNFGARISDVKSWTDVSTQRDLERLLRDVAGMPNRLARKTAHAAWPVIDSNSNEGDELNAALRQLIGATP</sequence>
<comment type="caution">
    <text evidence="1">The sequence shown here is derived from an EMBL/GenBank/DDBJ whole genome shotgun (WGS) entry which is preliminary data.</text>
</comment>
<protein>
    <recommendedName>
        <fullName evidence="3">HK97 family phage prohead protease</fullName>
    </recommendedName>
</protein>
<accession>A0A4R5TSQ9</accession>
<proteinExistence type="predicted"/>
<evidence type="ECO:0000313" key="1">
    <source>
        <dbReference type="EMBL" id="TDK23437.1"/>
    </source>
</evidence>
<dbReference type="AlphaFoldDB" id="A0A4R5TSQ9"/>
<organism evidence="1 2">
    <name type="scientific">Luteimonas aestuarii</name>
    <dbReference type="NCBI Taxonomy" id="453837"/>
    <lineage>
        <taxon>Bacteria</taxon>
        <taxon>Pseudomonadati</taxon>
        <taxon>Pseudomonadota</taxon>
        <taxon>Gammaproteobacteria</taxon>
        <taxon>Lysobacterales</taxon>
        <taxon>Lysobacteraceae</taxon>
        <taxon>Luteimonas</taxon>
    </lineage>
</organism>
<keyword evidence="2" id="KW-1185">Reference proteome</keyword>
<name>A0A4R5TSQ9_9GAMM</name>
<gene>
    <name evidence="1" type="ORF">E2F46_10990</name>
</gene>
<dbReference type="EMBL" id="SMTF01000008">
    <property type="protein sequence ID" value="TDK23437.1"/>
    <property type="molecule type" value="Genomic_DNA"/>
</dbReference>
<dbReference type="SUPFAM" id="SSF50789">
    <property type="entry name" value="Herpes virus serine proteinase, assemblin"/>
    <property type="match status" value="1"/>
</dbReference>
<dbReference type="RefSeq" id="WP_133322126.1">
    <property type="nucleotide sequence ID" value="NZ_SMTF01000008.1"/>
</dbReference>
<dbReference type="Proteomes" id="UP000294796">
    <property type="component" value="Unassembled WGS sequence"/>
</dbReference>
<evidence type="ECO:0008006" key="3">
    <source>
        <dbReference type="Google" id="ProtNLM"/>
    </source>
</evidence>
<evidence type="ECO:0000313" key="2">
    <source>
        <dbReference type="Proteomes" id="UP000294796"/>
    </source>
</evidence>
<reference evidence="1 2" key="1">
    <citation type="submission" date="2019-03" db="EMBL/GenBank/DDBJ databases">
        <title>Luteimonas zhaokaii sp.nov., isolated from the rectal contents of Plateau pika in Yushu, Qinghai Province, China.</title>
        <authorList>
            <person name="Zhang G."/>
        </authorList>
    </citation>
    <scope>NUCLEOTIDE SEQUENCE [LARGE SCALE GENOMIC DNA]</scope>
    <source>
        <strain evidence="1 2">B9</strain>
    </source>
</reference>